<sequence length="101" mass="11463">MESPLLTLRSLHRRAVMRLFLDDTHLDRRIGSACPYKESGGSGPRVHSCHLWARLPDRHVRGAHGGLTDPLADSDQWPKDKRPSGKVKENGRWGYIKEEVP</sequence>
<name>A0AAV7PLY4_PLEWA</name>
<keyword evidence="3" id="KW-1185">Reference proteome</keyword>
<reference evidence="2" key="1">
    <citation type="journal article" date="2022" name="bioRxiv">
        <title>Sequencing and chromosome-scale assembly of the giantPleurodeles waltlgenome.</title>
        <authorList>
            <person name="Brown T."/>
            <person name="Elewa A."/>
            <person name="Iarovenko S."/>
            <person name="Subramanian E."/>
            <person name="Araus A.J."/>
            <person name="Petzold A."/>
            <person name="Susuki M."/>
            <person name="Suzuki K.-i.T."/>
            <person name="Hayashi T."/>
            <person name="Toyoda A."/>
            <person name="Oliveira C."/>
            <person name="Osipova E."/>
            <person name="Leigh N.D."/>
            <person name="Simon A."/>
            <person name="Yun M.H."/>
        </authorList>
    </citation>
    <scope>NUCLEOTIDE SEQUENCE</scope>
    <source>
        <strain evidence="2">20211129_DDA</strain>
        <tissue evidence="2">Liver</tissue>
    </source>
</reference>
<organism evidence="2 3">
    <name type="scientific">Pleurodeles waltl</name>
    <name type="common">Iberian ribbed newt</name>
    <dbReference type="NCBI Taxonomy" id="8319"/>
    <lineage>
        <taxon>Eukaryota</taxon>
        <taxon>Metazoa</taxon>
        <taxon>Chordata</taxon>
        <taxon>Craniata</taxon>
        <taxon>Vertebrata</taxon>
        <taxon>Euteleostomi</taxon>
        <taxon>Amphibia</taxon>
        <taxon>Batrachia</taxon>
        <taxon>Caudata</taxon>
        <taxon>Salamandroidea</taxon>
        <taxon>Salamandridae</taxon>
        <taxon>Pleurodelinae</taxon>
        <taxon>Pleurodeles</taxon>
    </lineage>
</organism>
<evidence type="ECO:0000313" key="3">
    <source>
        <dbReference type="Proteomes" id="UP001066276"/>
    </source>
</evidence>
<gene>
    <name evidence="2" type="ORF">NDU88_007461</name>
</gene>
<evidence type="ECO:0000313" key="2">
    <source>
        <dbReference type="EMBL" id="KAJ1129090.1"/>
    </source>
</evidence>
<feature type="region of interest" description="Disordered" evidence="1">
    <location>
        <begin position="63"/>
        <end position="93"/>
    </location>
</feature>
<protein>
    <submittedName>
        <fullName evidence="2">Uncharacterized protein</fullName>
    </submittedName>
</protein>
<proteinExistence type="predicted"/>
<comment type="caution">
    <text evidence="2">The sequence shown here is derived from an EMBL/GenBank/DDBJ whole genome shotgun (WGS) entry which is preliminary data.</text>
</comment>
<accession>A0AAV7PLY4</accession>
<dbReference type="EMBL" id="JANPWB010000011">
    <property type="protein sequence ID" value="KAJ1129090.1"/>
    <property type="molecule type" value="Genomic_DNA"/>
</dbReference>
<dbReference type="AlphaFoldDB" id="A0AAV7PLY4"/>
<dbReference type="Proteomes" id="UP001066276">
    <property type="component" value="Chromosome 7"/>
</dbReference>
<evidence type="ECO:0000256" key="1">
    <source>
        <dbReference type="SAM" id="MobiDB-lite"/>
    </source>
</evidence>
<feature type="compositionally biased region" description="Basic and acidic residues" evidence="1">
    <location>
        <begin position="76"/>
        <end position="93"/>
    </location>
</feature>